<feature type="chain" id="PRO_5020212067" evidence="1">
    <location>
        <begin position="27"/>
        <end position="169"/>
    </location>
</feature>
<dbReference type="Gene3D" id="3.30.310.70">
    <property type="entry name" value="TT1751-like domain"/>
    <property type="match status" value="1"/>
</dbReference>
<comment type="caution">
    <text evidence="2">The sequence shown here is derived from an EMBL/GenBank/DDBJ whole genome shotgun (WGS) entry which is preliminary data.</text>
</comment>
<dbReference type="InterPro" id="IPR035923">
    <property type="entry name" value="TT1751-like_sf"/>
</dbReference>
<dbReference type="EMBL" id="SOQX01000006">
    <property type="protein sequence ID" value="TDY00098.1"/>
    <property type="molecule type" value="Genomic_DNA"/>
</dbReference>
<proteinExistence type="predicted"/>
<organism evidence="2 3">
    <name type="scientific">Thiohalophilus thiocyanatoxydans</name>
    <dbReference type="NCBI Taxonomy" id="381308"/>
    <lineage>
        <taxon>Bacteria</taxon>
        <taxon>Pseudomonadati</taxon>
        <taxon>Pseudomonadota</taxon>
        <taxon>Gammaproteobacteria</taxon>
        <taxon>Thiohalomonadales</taxon>
        <taxon>Thiohalophilaceae</taxon>
        <taxon>Thiohalophilus</taxon>
    </lineage>
</organism>
<dbReference type="AlphaFoldDB" id="A0A4R8III7"/>
<feature type="signal peptide" evidence="1">
    <location>
        <begin position="1"/>
        <end position="26"/>
    </location>
</feature>
<dbReference type="RefSeq" id="WP_134084565.1">
    <property type="nucleotide sequence ID" value="NZ_SOQX01000006.1"/>
</dbReference>
<accession>A0A4R8III7</accession>
<keyword evidence="1" id="KW-0732">Signal</keyword>
<dbReference type="Proteomes" id="UP000294914">
    <property type="component" value="Unassembled WGS sequence"/>
</dbReference>
<keyword evidence="3" id="KW-1185">Reference proteome</keyword>
<gene>
    <name evidence="2" type="ORF">EDC23_2269</name>
</gene>
<evidence type="ECO:0000313" key="2">
    <source>
        <dbReference type="EMBL" id="TDY00098.1"/>
    </source>
</evidence>
<evidence type="ECO:0000256" key="1">
    <source>
        <dbReference type="SAM" id="SignalP"/>
    </source>
</evidence>
<sequence length="169" mass="19430">MRTLFTRMVAFLPVLGLLVFYTAASAQESVIEGDGSRIYVKKVEKPLPEVYSKVFTALENGGYFVQFEPNIAKNLEHFAQRWGDDYNRNKLEAIRSLVFSNAWYVNQISNLDPELLAMVPLRMTFIHKEEMTTMLFVRPSRVAADSPAKKIATELENDIINTIERIVFY</sequence>
<name>A0A4R8III7_9GAMM</name>
<evidence type="ECO:0000313" key="3">
    <source>
        <dbReference type="Proteomes" id="UP000294914"/>
    </source>
</evidence>
<reference evidence="2 3" key="1">
    <citation type="submission" date="2019-03" db="EMBL/GenBank/DDBJ databases">
        <title>Genomic Encyclopedia of Type Strains, Phase IV (KMG-IV): sequencing the most valuable type-strain genomes for metagenomic binning, comparative biology and taxonomic classification.</title>
        <authorList>
            <person name="Goeker M."/>
        </authorList>
    </citation>
    <scope>NUCLEOTIDE SEQUENCE [LARGE SCALE GENOMIC DNA]</scope>
    <source>
        <strain evidence="2 3">DSM 16326</strain>
    </source>
</reference>
<dbReference type="SUPFAM" id="SSF103247">
    <property type="entry name" value="TT1751-like"/>
    <property type="match status" value="1"/>
</dbReference>
<dbReference type="OrthoDB" id="5801820at2"/>
<protein>
    <submittedName>
        <fullName evidence="2">Uncharacterized protein DUF302</fullName>
    </submittedName>
</protein>